<reference evidence="2 3" key="1">
    <citation type="journal article" date="2018" name="Sci. Rep.">
        <title>Genome sequence of the cauliflower mushroom Sparassis crispa (Hanabiratake) and its association with beneficial usage.</title>
        <authorList>
            <person name="Kiyama R."/>
            <person name="Furutani Y."/>
            <person name="Kawaguchi K."/>
            <person name="Nakanishi T."/>
        </authorList>
    </citation>
    <scope>NUCLEOTIDE SEQUENCE [LARGE SCALE GENOMIC DNA]</scope>
</reference>
<dbReference type="RefSeq" id="XP_027612103.1">
    <property type="nucleotide sequence ID" value="XM_027756302.1"/>
</dbReference>
<feature type="compositionally biased region" description="Acidic residues" evidence="1">
    <location>
        <begin position="18"/>
        <end position="36"/>
    </location>
</feature>
<evidence type="ECO:0000256" key="1">
    <source>
        <dbReference type="SAM" id="MobiDB-lite"/>
    </source>
</evidence>
<gene>
    <name evidence="2" type="ORF">SCP_0309170</name>
</gene>
<organism evidence="2 3">
    <name type="scientific">Sparassis crispa</name>
    <dbReference type="NCBI Taxonomy" id="139825"/>
    <lineage>
        <taxon>Eukaryota</taxon>
        <taxon>Fungi</taxon>
        <taxon>Dikarya</taxon>
        <taxon>Basidiomycota</taxon>
        <taxon>Agaricomycotina</taxon>
        <taxon>Agaricomycetes</taxon>
        <taxon>Polyporales</taxon>
        <taxon>Sparassidaceae</taxon>
        <taxon>Sparassis</taxon>
    </lineage>
</organism>
<dbReference type="EMBL" id="BFAD01000003">
    <property type="protein sequence ID" value="GBE81190.1"/>
    <property type="molecule type" value="Genomic_DNA"/>
</dbReference>
<sequence length="127" mass="14085">MPVPALPKKDTFWHLCPDEEDEEEEDEEDEVEVEVEETNKRDQGNVESDDMSVADKDLAIAEGNEKGGSDGNEDDEEDISKDNISPDMVVPIAYLEEIRSTEVTPSSSAFSNVLVPEMRANTNAVHC</sequence>
<feature type="compositionally biased region" description="Basic and acidic residues" evidence="1">
    <location>
        <begin position="53"/>
        <end position="68"/>
    </location>
</feature>
<dbReference type="AlphaFoldDB" id="A0A401GG82"/>
<proteinExistence type="predicted"/>
<dbReference type="GeneID" id="38778107"/>
<evidence type="ECO:0000313" key="2">
    <source>
        <dbReference type="EMBL" id="GBE81190.1"/>
    </source>
</evidence>
<comment type="caution">
    <text evidence="2">The sequence shown here is derived from an EMBL/GenBank/DDBJ whole genome shotgun (WGS) entry which is preliminary data.</text>
</comment>
<feature type="region of interest" description="Disordered" evidence="1">
    <location>
        <begin position="1"/>
        <end position="85"/>
    </location>
</feature>
<dbReference type="InParanoid" id="A0A401GG82"/>
<evidence type="ECO:0000313" key="3">
    <source>
        <dbReference type="Proteomes" id="UP000287166"/>
    </source>
</evidence>
<protein>
    <submittedName>
        <fullName evidence="2">Uncharacterized protein</fullName>
    </submittedName>
</protein>
<dbReference type="Proteomes" id="UP000287166">
    <property type="component" value="Unassembled WGS sequence"/>
</dbReference>
<keyword evidence="3" id="KW-1185">Reference proteome</keyword>
<name>A0A401GG82_9APHY</name>
<accession>A0A401GG82</accession>